<dbReference type="Proteomes" id="UP001147760">
    <property type="component" value="Unassembled WGS sequence"/>
</dbReference>
<proteinExistence type="predicted"/>
<feature type="region of interest" description="Disordered" evidence="1">
    <location>
        <begin position="29"/>
        <end position="70"/>
    </location>
</feature>
<sequence>MVNLPEGIDSIYPADLTRPMAETLQLVYATGGKRPRESDSQAEGPQVDTSTAKPKSKSQRRPPQALIGPSVSVKELLTEMTAIFGSEAVQQRNDRRYPGG</sequence>
<name>A0A9W9WY35_9EURO</name>
<dbReference type="OrthoDB" id="10577789at2759"/>
<reference evidence="2" key="2">
    <citation type="journal article" date="2023" name="IMA Fungus">
        <title>Comparative genomic study of the Penicillium genus elucidates a diverse pangenome and 15 lateral gene transfer events.</title>
        <authorList>
            <person name="Petersen C."/>
            <person name="Sorensen T."/>
            <person name="Nielsen M.R."/>
            <person name="Sondergaard T.E."/>
            <person name="Sorensen J.L."/>
            <person name="Fitzpatrick D.A."/>
            <person name="Frisvad J.C."/>
            <person name="Nielsen K.L."/>
        </authorList>
    </citation>
    <scope>NUCLEOTIDE SEQUENCE</scope>
    <source>
        <strain evidence="2">IBT 17660</strain>
    </source>
</reference>
<dbReference type="EMBL" id="JAPWDO010000003">
    <property type="protein sequence ID" value="KAJ5478814.1"/>
    <property type="molecule type" value="Genomic_DNA"/>
</dbReference>
<gene>
    <name evidence="2" type="ORF">N7530_004323</name>
</gene>
<reference evidence="2" key="1">
    <citation type="submission" date="2022-12" db="EMBL/GenBank/DDBJ databases">
        <authorList>
            <person name="Petersen C."/>
        </authorList>
    </citation>
    <scope>NUCLEOTIDE SEQUENCE</scope>
    <source>
        <strain evidence="2">IBT 17660</strain>
    </source>
</reference>
<evidence type="ECO:0000313" key="3">
    <source>
        <dbReference type="Proteomes" id="UP001147760"/>
    </source>
</evidence>
<dbReference type="AlphaFoldDB" id="A0A9W9WY35"/>
<evidence type="ECO:0000313" key="2">
    <source>
        <dbReference type="EMBL" id="KAJ5478814.1"/>
    </source>
</evidence>
<evidence type="ECO:0000256" key="1">
    <source>
        <dbReference type="SAM" id="MobiDB-lite"/>
    </source>
</evidence>
<accession>A0A9W9WY35</accession>
<keyword evidence="3" id="KW-1185">Reference proteome</keyword>
<comment type="caution">
    <text evidence="2">The sequence shown here is derived from an EMBL/GenBank/DDBJ whole genome shotgun (WGS) entry which is preliminary data.</text>
</comment>
<organism evidence="2 3">
    <name type="scientific">Penicillium desertorum</name>
    <dbReference type="NCBI Taxonomy" id="1303715"/>
    <lineage>
        <taxon>Eukaryota</taxon>
        <taxon>Fungi</taxon>
        <taxon>Dikarya</taxon>
        <taxon>Ascomycota</taxon>
        <taxon>Pezizomycotina</taxon>
        <taxon>Eurotiomycetes</taxon>
        <taxon>Eurotiomycetidae</taxon>
        <taxon>Eurotiales</taxon>
        <taxon>Aspergillaceae</taxon>
        <taxon>Penicillium</taxon>
    </lineage>
</organism>
<feature type="compositionally biased region" description="Polar residues" evidence="1">
    <location>
        <begin position="41"/>
        <end position="53"/>
    </location>
</feature>
<protein>
    <submittedName>
        <fullName evidence="2">Uncharacterized protein</fullName>
    </submittedName>
</protein>